<comment type="caution">
    <text evidence="1">The sequence shown here is derived from an EMBL/GenBank/DDBJ whole genome shotgun (WGS) entry which is preliminary data.</text>
</comment>
<gene>
    <name evidence="1" type="ORF">LMG32879_000350</name>
</gene>
<evidence type="ECO:0000313" key="2">
    <source>
        <dbReference type="Proteomes" id="UP001176960"/>
    </source>
</evidence>
<evidence type="ECO:0000313" key="1">
    <source>
        <dbReference type="EMBL" id="CAI9119533.1"/>
    </source>
</evidence>
<dbReference type="AlphaFoldDB" id="A0AA35V7Z1"/>
<dbReference type="Proteomes" id="UP001176960">
    <property type="component" value="Unassembled WGS sequence"/>
</dbReference>
<sequence length="76" mass="8041">MMSAQTNYPARYYALFDTTATQPTPVTGWIDAWGLSTTDGLPAASTMLPLTSAQWEARAPVGQYVSGSTIVTVPAS</sequence>
<accession>A0AA35V7Z1</accession>
<reference evidence="1" key="1">
    <citation type="submission" date="2023-03" db="EMBL/GenBank/DDBJ databases">
        <authorList>
            <person name="Cleenwerck I."/>
        </authorList>
    </citation>
    <scope>NUCLEOTIDE SEQUENCE</scope>
    <source>
        <strain evidence="1">LMG 32879</strain>
    </source>
</reference>
<keyword evidence="2" id="KW-1185">Reference proteome</keyword>
<dbReference type="RefSeq" id="WP_289843416.1">
    <property type="nucleotide sequence ID" value="NZ_CATKSH010000002.1"/>
</dbReference>
<dbReference type="EMBL" id="CATKSH010000002">
    <property type="protein sequence ID" value="CAI9119533.1"/>
    <property type="molecule type" value="Genomic_DNA"/>
</dbReference>
<organism evidence="1 2">
    <name type="scientific">Brytella acorum</name>
    <dbReference type="NCBI Taxonomy" id="2959299"/>
    <lineage>
        <taxon>Bacteria</taxon>
        <taxon>Pseudomonadati</taxon>
        <taxon>Pseudomonadota</taxon>
        <taxon>Alphaproteobacteria</taxon>
        <taxon>Acetobacterales</taxon>
        <taxon>Acetobacteraceae</taxon>
        <taxon>Brytella</taxon>
    </lineage>
</organism>
<proteinExistence type="predicted"/>
<protein>
    <submittedName>
        <fullName evidence="1">Uncharacterized protein</fullName>
    </submittedName>
</protein>
<name>A0AA35V7Z1_9PROT</name>